<dbReference type="VEuPathDB" id="FungiDB:NEUTE1DRAFT_46575"/>
<feature type="compositionally biased region" description="Low complexity" evidence="2">
    <location>
        <begin position="925"/>
        <end position="940"/>
    </location>
</feature>
<feature type="compositionally biased region" description="Polar residues" evidence="2">
    <location>
        <begin position="982"/>
        <end position="1013"/>
    </location>
</feature>
<evidence type="ECO:0000256" key="1">
    <source>
        <dbReference type="SAM" id="Coils"/>
    </source>
</evidence>
<dbReference type="GeneID" id="20828045"/>
<feature type="compositionally biased region" description="Low complexity" evidence="2">
    <location>
        <begin position="954"/>
        <end position="963"/>
    </location>
</feature>
<reference evidence="4" key="1">
    <citation type="journal article" date="2011" name="Genetics">
        <title>Massive changes in genome architecture accompany the transition to self-fertility in the filamentous fungus Neurospora tetrasperma.</title>
        <authorList>
            <person name="Ellison C.E."/>
            <person name="Stajich J.E."/>
            <person name="Jacobson D.J."/>
            <person name="Natvig D.O."/>
            <person name="Lapidus A."/>
            <person name="Foster B."/>
            <person name="Aerts A."/>
            <person name="Riley R."/>
            <person name="Lindquist E.A."/>
            <person name="Grigoriev I.V."/>
            <person name="Taylor J.W."/>
        </authorList>
    </citation>
    <scope>NUCLEOTIDE SEQUENCE [LARGE SCALE GENOMIC DNA]</scope>
    <source>
        <strain evidence="4">FGSC 2508 / P0657</strain>
    </source>
</reference>
<feature type="compositionally biased region" description="Low complexity" evidence="2">
    <location>
        <begin position="1068"/>
        <end position="1084"/>
    </location>
</feature>
<proteinExistence type="predicted"/>
<evidence type="ECO:0000256" key="2">
    <source>
        <dbReference type="SAM" id="MobiDB-lite"/>
    </source>
</evidence>
<name>F8MUF8_NEUT8</name>
<feature type="region of interest" description="Disordered" evidence="2">
    <location>
        <begin position="260"/>
        <end position="323"/>
    </location>
</feature>
<dbReference type="GO" id="GO:0005634">
    <property type="term" value="C:nucleus"/>
    <property type="evidence" value="ECO:0007669"/>
    <property type="project" value="TreeGrafter"/>
</dbReference>
<dbReference type="Proteomes" id="UP000008065">
    <property type="component" value="Unassembled WGS sequence"/>
</dbReference>
<feature type="compositionally biased region" description="Low complexity" evidence="2">
    <location>
        <begin position="1015"/>
        <end position="1060"/>
    </location>
</feature>
<dbReference type="KEGG" id="nte:NEUTE1DRAFT46575"/>
<accession>F8MUF8</accession>
<dbReference type="PANTHER" id="PTHR15657">
    <property type="entry name" value="THYROID TRANSCRIPTION FACTOR 1-ASSOCIATED PROTEIN 26"/>
    <property type="match status" value="1"/>
</dbReference>
<keyword evidence="1" id="KW-0175">Coiled coil</keyword>
<sequence length="1262" mass="139757">MVEKVVFVMHPNQWHSEDRDGKHLEDGHCYWTSVALLIYGSASFWLLVKAEHLWYLESILNNPHHPRHDFYKRLMETKFSTKAEGIQYQGTEIQGDFNLWEALHIPGLWVNHDPCYLTADLYKIFLVLYKYDSNMNVQFINKVYDMKTFGAYNSRHVFLCYAHGNHYRPMLPNNYLSYEFRLPRPTLAATKMYKLQTAEHNRPVDGLSHHWRAPLNSIPSSLLLPRGPHQDSVTESHIYRVVGYDPPDLPPARPKRKYIVIDDDDDDPKPPSPKHAKVEKTATQTHNAEAMKPRSPTPTPAPKATTPVKHIPRNYRLPSPRVLRPPRPLPIPNCPVVIPPVGKAFEALCGELDEAEITQGQTTSTALISRGPFGLTALSSRPPPDLTKLYTYFPHHDRQLLDGFYAWLIQPENIVKPVHQVLDALKLGNQRFEQAKNPALAIRSLLGPTADVAAVVTLLTRYDFRLLLEFYSYEMKVENKAGKSAAQLLDELEKGHCKWTKGITAPMHSGVHPGIIYTLEMMLSRYDPVLLADLAQWAKLSMSACAEAGQCQGLGNEKKWSNAQLVQLLEEKHQQREEEKRVERETKEAKRRFKDRLEQQDRLLAHRREWEARYFREQFWSTFDSRTMEVEMTGRVRGENEMNLDEPDMSTLDMMGIDSFAPGPPPDGTVPMDMGPDIDMDADGDMDMLVDQETEKRRERERYMEEARLKVKDVTNKENYADLFIKSRKPQHSRTEEKQAEKKVDKTKPEEKPREAREKGADDKGNNKMDKQLQEAQRKRREQYEKQKRDAEKEKQKRDGEKQERGRSRAGSASGSSGRRRSVSRAGSSSTAASGTGRQRRTSLSRAPSVGPGNSSHMREETRRSHLENDTIIDDNPMALVLARPPPPTLKLRPATPPNSSTPAGDDPFGPAPSTNTTKLDPKRTTFSSSTSNAASSSTAPRLDLRPIKPARGSSSNLASNASHNKPTAPGKQPAKPMQRFDPNTATRHSNFNPNVGSKPNNPGNTLNPTFNPQPRGGPSVPAGPSPGSSSGPSPASSRSSNSLFGFGSGSSSSTRPRSGSGSGSGAGRPRAGSGSGSGSPTRTTGRRIGGRARSSSSSSSTSNKPSMSEIMDQNLEKVSSANANINPMALALQGGGSAFAKSGFGSLVSTTTDSSSESISPVRKPVSSGSSSSSRSLSRVGKKVEGRGGGGKVARKPWLSDVAEVDEDLYGEETGMGSGNNGEIKVEVQGQGDGEDVIDGSLRIEELGDDDADFMVDESFW</sequence>
<protein>
    <recommendedName>
        <fullName evidence="5">OTU domain-containing protein</fullName>
    </recommendedName>
</protein>
<dbReference type="HOGENOM" id="CLU_264733_0_0_1"/>
<feature type="compositionally biased region" description="Basic and acidic residues" evidence="2">
    <location>
        <begin position="857"/>
        <end position="869"/>
    </location>
</feature>
<dbReference type="CDD" id="cd22744">
    <property type="entry name" value="OTU"/>
    <property type="match status" value="1"/>
</dbReference>
<feature type="compositionally biased region" description="Low complexity" evidence="2">
    <location>
        <begin position="824"/>
        <end position="837"/>
    </location>
</feature>
<evidence type="ECO:0000313" key="4">
    <source>
        <dbReference type="Proteomes" id="UP000008065"/>
    </source>
</evidence>
<feature type="region of interest" description="Disordered" evidence="2">
    <location>
        <begin position="1142"/>
        <end position="1199"/>
    </location>
</feature>
<evidence type="ECO:0000313" key="3">
    <source>
        <dbReference type="EMBL" id="EGO55640.1"/>
    </source>
</evidence>
<dbReference type="AlphaFoldDB" id="F8MUF8"/>
<dbReference type="OrthoDB" id="3540583at2759"/>
<dbReference type="PANTHER" id="PTHR15657:SF1">
    <property type="entry name" value="THYROID TRANSCRIPTION FACTOR 1-ASSOCIATED PROTEIN 26"/>
    <property type="match status" value="1"/>
</dbReference>
<organism evidence="3 4">
    <name type="scientific">Neurospora tetrasperma (strain FGSC 2508 / ATCC MYA-4615 / P0657)</name>
    <dbReference type="NCBI Taxonomy" id="510951"/>
    <lineage>
        <taxon>Eukaryota</taxon>
        <taxon>Fungi</taxon>
        <taxon>Dikarya</taxon>
        <taxon>Ascomycota</taxon>
        <taxon>Pezizomycotina</taxon>
        <taxon>Sordariomycetes</taxon>
        <taxon>Sordariomycetidae</taxon>
        <taxon>Sordariales</taxon>
        <taxon>Sordariaceae</taxon>
        <taxon>Neurospora</taxon>
    </lineage>
</organism>
<gene>
    <name evidence="3" type="ORF">NEUTE1DRAFT_46575</name>
</gene>
<feature type="compositionally biased region" description="Low complexity" evidence="2">
    <location>
        <begin position="1142"/>
        <end position="1180"/>
    </location>
</feature>
<feature type="compositionally biased region" description="Low complexity" evidence="2">
    <location>
        <begin position="1092"/>
        <end position="1103"/>
    </location>
</feature>
<evidence type="ECO:0008006" key="5">
    <source>
        <dbReference type="Google" id="ProtNLM"/>
    </source>
</evidence>
<feature type="region of interest" description="Disordered" evidence="2">
    <location>
        <begin position="722"/>
        <end position="1116"/>
    </location>
</feature>
<dbReference type="RefSeq" id="XP_009852735.1">
    <property type="nucleotide sequence ID" value="XM_009854433.1"/>
</dbReference>
<feature type="coiled-coil region" evidence="1">
    <location>
        <begin position="565"/>
        <end position="592"/>
    </location>
</feature>
<keyword evidence="4" id="KW-1185">Reference proteome</keyword>
<dbReference type="EMBL" id="GL891306">
    <property type="protein sequence ID" value="EGO55640.1"/>
    <property type="molecule type" value="Genomic_DNA"/>
</dbReference>
<feature type="compositionally biased region" description="Basic and acidic residues" evidence="2">
    <location>
        <begin position="733"/>
        <end position="807"/>
    </location>
</feature>
<feature type="compositionally biased region" description="Polar residues" evidence="2">
    <location>
        <begin position="844"/>
        <end position="856"/>
    </location>
</feature>